<dbReference type="InterPro" id="IPR012674">
    <property type="entry name" value="Calycin"/>
</dbReference>
<dbReference type="PANTHER" id="PTHR10612">
    <property type="entry name" value="APOLIPOPROTEIN D"/>
    <property type="match status" value="1"/>
</dbReference>
<comment type="function">
    <text evidence="10 12">Involved in the storage or transport of lipids necessary for membrane maintenance under stressful conditions. Displays a binding preference for lysophospholipids.</text>
</comment>
<dbReference type="AlphaFoldDB" id="A0A126T8K4"/>
<evidence type="ECO:0000256" key="8">
    <source>
        <dbReference type="ARBA" id="ARBA00023237"/>
    </source>
</evidence>
<dbReference type="FunFam" id="2.40.128.20:FF:000002">
    <property type="entry name" value="Outer membrane lipoprotein Blc"/>
    <property type="match status" value="1"/>
</dbReference>
<evidence type="ECO:0000256" key="10">
    <source>
        <dbReference type="ARBA" id="ARBA00057024"/>
    </source>
</evidence>
<dbReference type="InterPro" id="IPR022272">
    <property type="entry name" value="Lipocalin_CS"/>
</dbReference>
<dbReference type="STRING" id="1538553.JT25_018240"/>
<evidence type="ECO:0000256" key="7">
    <source>
        <dbReference type="ARBA" id="ARBA00023139"/>
    </source>
</evidence>
<evidence type="ECO:0000256" key="9">
    <source>
        <dbReference type="ARBA" id="ARBA00023288"/>
    </source>
</evidence>
<evidence type="ECO:0000256" key="3">
    <source>
        <dbReference type="ARBA" id="ARBA00011738"/>
    </source>
</evidence>
<comment type="subcellular location">
    <subcellularLocation>
        <location evidence="1">Cell outer membrane</location>
        <topology evidence="1">Lipid-anchor</topology>
    </subcellularLocation>
</comment>
<evidence type="ECO:0000313" key="15">
    <source>
        <dbReference type="EMBL" id="AMK78406.1"/>
    </source>
</evidence>
<comment type="subunit">
    <text evidence="3 12">Homodimer.</text>
</comment>
<comment type="similarity">
    <text evidence="2 12">Belongs to the calycin superfamily. Lipocalin family.</text>
</comment>
<keyword evidence="5 12" id="KW-0446">Lipid-binding</keyword>
<keyword evidence="4" id="KW-0732">Signal</keyword>
<dbReference type="PIRSF" id="PIRSF036893">
    <property type="entry name" value="Lipocalin_ApoD"/>
    <property type="match status" value="1"/>
</dbReference>
<dbReference type="Gene3D" id="2.40.128.20">
    <property type="match status" value="1"/>
</dbReference>
<keyword evidence="16" id="KW-1185">Reference proteome</keyword>
<dbReference type="RefSeq" id="WP_036272725.1">
    <property type="nucleotide sequence ID" value="NZ_CP014476.1"/>
</dbReference>
<dbReference type="InterPro" id="IPR000566">
    <property type="entry name" value="Lipocln_cytosolic_FA-bd_dom"/>
</dbReference>
<keyword evidence="6 12" id="KW-0472">Membrane</keyword>
<dbReference type="Pfam" id="PF08212">
    <property type="entry name" value="Lipocalin_2"/>
    <property type="match status" value="1"/>
</dbReference>
<protein>
    <recommendedName>
        <fullName evidence="11 12">Outer membrane lipoprotein Blc</fullName>
    </recommendedName>
</protein>
<evidence type="ECO:0000256" key="1">
    <source>
        <dbReference type="ARBA" id="ARBA00004459"/>
    </source>
</evidence>
<keyword evidence="9 12" id="KW-0449">Lipoprotein</keyword>
<keyword evidence="7 13" id="KW-0564">Palmitate</keyword>
<dbReference type="InterPro" id="IPR047202">
    <property type="entry name" value="Lipocalin_Blc-like_dom"/>
</dbReference>
<dbReference type="PANTHER" id="PTHR10612:SF34">
    <property type="entry name" value="APOLIPOPROTEIN D"/>
    <property type="match status" value="1"/>
</dbReference>
<evidence type="ECO:0000256" key="4">
    <source>
        <dbReference type="ARBA" id="ARBA00022729"/>
    </source>
</evidence>
<dbReference type="EMBL" id="CP014476">
    <property type="protein sequence ID" value="AMK78406.1"/>
    <property type="molecule type" value="Genomic_DNA"/>
</dbReference>
<feature type="domain" description="Lipocalin/cytosolic fatty-acid binding" evidence="14">
    <location>
        <begin position="29"/>
        <end position="167"/>
    </location>
</feature>
<dbReference type="InterPro" id="IPR022271">
    <property type="entry name" value="Lipocalin_ApoD"/>
</dbReference>
<dbReference type="Proteomes" id="UP000030512">
    <property type="component" value="Chromosome"/>
</dbReference>
<dbReference type="OrthoDB" id="9793905at2"/>
<dbReference type="PROSITE" id="PS00213">
    <property type="entry name" value="LIPOCALIN"/>
    <property type="match status" value="1"/>
</dbReference>
<evidence type="ECO:0000256" key="13">
    <source>
        <dbReference type="PIRSR" id="PIRSR036893-52"/>
    </source>
</evidence>
<proteinExistence type="inferred from homology"/>
<evidence type="ECO:0000256" key="11">
    <source>
        <dbReference type="ARBA" id="ARBA00071217"/>
    </source>
</evidence>
<evidence type="ECO:0000313" key="16">
    <source>
        <dbReference type="Proteomes" id="UP000030512"/>
    </source>
</evidence>
<dbReference type="PRINTS" id="PR01171">
    <property type="entry name" value="BCTLIPOCALIN"/>
</dbReference>
<evidence type="ECO:0000256" key="6">
    <source>
        <dbReference type="ARBA" id="ARBA00023136"/>
    </source>
</evidence>
<gene>
    <name evidence="15" type="ORF">JT25_018240</name>
</gene>
<feature type="lipid moiety-binding region" description="N-palmitoyl cysteine" evidence="13">
    <location>
        <position position="13"/>
    </location>
</feature>
<accession>A0A126T8K4</accession>
<evidence type="ECO:0000256" key="5">
    <source>
        <dbReference type="ARBA" id="ARBA00023121"/>
    </source>
</evidence>
<dbReference type="CDD" id="cd19438">
    <property type="entry name" value="lipocalin_Blc-like"/>
    <property type="match status" value="1"/>
</dbReference>
<sequence length="172" mass="19500">MRYLLLALLGLLCACTGIPEGLKVVDGFELQRYLGTWYEIARLDHSFERGLTDISAEYSLRDDGGVKVLNSGYDAEQGQRKIAEGKAYFIDKPDIGRLKVSFFGPFYGAYNIIALDKIGYRYVMIAGPDRDYLWILARGPELEPNIRQDLIQQAKTLGFATEKLIFDQHPKQ</sequence>
<organism evidence="15 16">
    <name type="scientific">Methylomonas denitrificans</name>
    <dbReference type="NCBI Taxonomy" id="1538553"/>
    <lineage>
        <taxon>Bacteria</taxon>
        <taxon>Pseudomonadati</taxon>
        <taxon>Pseudomonadota</taxon>
        <taxon>Gammaproteobacteria</taxon>
        <taxon>Methylococcales</taxon>
        <taxon>Methylococcaceae</taxon>
        <taxon>Methylomonas</taxon>
    </lineage>
</organism>
<evidence type="ECO:0000256" key="12">
    <source>
        <dbReference type="PIRNR" id="PIRNR036893"/>
    </source>
</evidence>
<reference evidence="15 16" key="1">
    <citation type="journal article" date="2015" name="Environ. Microbiol.">
        <title>Methane oxidation coupled to nitrate reduction under hypoxia by the Gammaproteobacterium Methylomonas denitrificans, sp. nov. type strain FJG1.</title>
        <authorList>
            <person name="Kits K.D."/>
            <person name="Klotz M.G."/>
            <person name="Stein L.Y."/>
        </authorList>
    </citation>
    <scope>NUCLEOTIDE SEQUENCE [LARGE SCALE GENOMIC DNA]</scope>
    <source>
        <strain evidence="15 16">FJG1</strain>
    </source>
</reference>
<dbReference type="InterPro" id="IPR002446">
    <property type="entry name" value="Lipocalin_bac"/>
</dbReference>
<dbReference type="SUPFAM" id="SSF50814">
    <property type="entry name" value="Lipocalins"/>
    <property type="match status" value="1"/>
</dbReference>
<dbReference type="GO" id="GO:0008289">
    <property type="term" value="F:lipid binding"/>
    <property type="evidence" value="ECO:0007669"/>
    <property type="project" value="UniProtKB-UniRule"/>
</dbReference>
<dbReference type="PROSITE" id="PS51257">
    <property type="entry name" value="PROKAR_LIPOPROTEIN"/>
    <property type="match status" value="1"/>
</dbReference>
<dbReference type="KEGG" id="mdn:JT25_018240"/>
<feature type="lipid moiety-binding region" description="S-diacylglycerol cysteine" evidence="13">
    <location>
        <position position="13"/>
    </location>
</feature>
<evidence type="ECO:0000256" key="2">
    <source>
        <dbReference type="ARBA" id="ARBA00006889"/>
    </source>
</evidence>
<name>A0A126T8K4_9GAMM</name>
<evidence type="ECO:0000259" key="14">
    <source>
        <dbReference type="Pfam" id="PF08212"/>
    </source>
</evidence>
<dbReference type="GO" id="GO:0009279">
    <property type="term" value="C:cell outer membrane"/>
    <property type="evidence" value="ECO:0007669"/>
    <property type="project" value="UniProtKB-SubCell"/>
</dbReference>
<keyword evidence="8 12" id="KW-0998">Cell outer membrane</keyword>
<dbReference type="GO" id="GO:0006950">
    <property type="term" value="P:response to stress"/>
    <property type="evidence" value="ECO:0007669"/>
    <property type="project" value="UniProtKB-ARBA"/>
</dbReference>